<dbReference type="GO" id="GO:0052851">
    <property type="term" value="F:ferric-chelate reductase (NADPH) activity"/>
    <property type="evidence" value="ECO:0007669"/>
    <property type="project" value="UniProtKB-EC"/>
</dbReference>
<keyword evidence="8 13" id="KW-1133">Transmembrane helix</keyword>
<evidence type="ECO:0000256" key="6">
    <source>
        <dbReference type="ARBA" id="ARBA00022692"/>
    </source>
</evidence>
<dbReference type="Gene3D" id="3.40.50.80">
    <property type="entry name" value="Nucleotide-binding domain of ferredoxin-NADP reductase (FNR) module"/>
    <property type="match status" value="1"/>
</dbReference>
<evidence type="ECO:0000256" key="7">
    <source>
        <dbReference type="ARBA" id="ARBA00022982"/>
    </source>
</evidence>
<feature type="transmembrane region" description="Helical" evidence="13">
    <location>
        <begin position="167"/>
        <end position="185"/>
    </location>
</feature>
<accession>A0A7H8QK06</accession>
<keyword evidence="9" id="KW-0560">Oxidoreductase</keyword>
<dbReference type="SUPFAM" id="SSF52343">
    <property type="entry name" value="Ferredoxin reductase-like, C-terminal NADP-linked domain"/>
    <property type="match status" value="1"/>
</dbReference>
<dbReference type="KEGG" id="trg:TRUGW13939_00642"/>
<dbReference type="PANTHER" id="PTHR32361">
    <property type="entry name" value="FERRIC/CUPRIC REDUCTASE TRANSMEMBRANE COMPONENT"/>
    <property type="match status" value="1"/>
</dbReference>
<dbReference type="SFLD" id="SFLDS00052">
    <property type="entry name" value="Ferric_Reductase_Domain"/>
    <property type="match status" value="1"/>
</dbReference>
<dbReference type="Pfam" id="PF08030">
    <property type="entry name" value="NAD_binding_6"/>
    <property type="match status" value="1"/>
</dbReference>
<dbReference type="AlphaFoldDB" id="A0A7H8QK06"/>
<evidence type="ECO:0000256" key="2">
    <source>
        <dbReference type="ARBA" id="ARBA00006278"/>
    </source>
</evidence>
<dbReference type="GO" id="GO:0006826">
    <property type="term" value="P:iron ion transport"/>
    <property type="evidence" value="ECO:0007669"/>
    <property type="project" value="TreeGrafter"/>
</dbReference>
<dbReference type="OrthoDB" id="167398at2759"/>
<dbReference type="Proteomes" id="UP000509510">
    <property type="component" value="Chromosome I"/>
</dbReference>
<dbReference type="InterPro" id="IPR051410">
    <property type="entry name" value="Ferric/Cupric_Reductase"/>
</dbReference>
<keyword evidence="4" id="KW-0813">Transport</keyword>
<feature type="transmembrane region" description="Helical" evidence="13">
    <location>
        <begin position="129"/>
        <end position="146"/>
    </location>
</feature>
<comment type="subcellular location">
    <subcellularLocation>
        <location evidence="1">Cell membrane</location>
        <topology evidence="1">Multi-pass membrane protein</topology>
    </subcellularLocation>
</comment>
<dbReference type="InterPro" id="IPR039261">
    <property type="entry name" value="FNR_nucleotide-bd"/>
</dbReference>
<keyword evidence="7" id="KW-0249">Electron transport</keyword>
<dbReference type="InterPro" id="IPR013130">
    <property type="entry name" value="Fe3_Rdtase_TM_dom"/>
</dbReference>
<evidence type="ECO:0000256" key="3">
    <source>
        <dbReference type="ARBA" id="ARBA00012668"/>
    </source>
</evidence>
<evidence type="ECO:0000256" key="10">
    <source>
        <dbReference type="ARBA" id="ARBA00023065"/>
    </source>
</evidence>
<feature type="transmembrane region" description="Helical" evidence="13">
    <location>
        <begin position="205"/>
        <end position="222"/>
    </location>
</feature>
<dbReference type="GO" id="GO:0015677">
    <property type="term" value="P:copper ion import"/>
    <property type="evidence" value="ECO:0007669"/>
    <property type="project" value="TreeGrafter"/>
</dbReference>
<proteinExistence type="inferred from homology"/>
<dbReference type="RefSeq" id="XP_035339742.1">
    <property type="nucleotide sequence ID" value="XM_035483849.1"/>
</dbReference>
<dbReference type="Pfam" id="PF01794">
    <property type="entry name" value="Ferric_reduct"/>
    <property type="match status" value="1"/>
</dbReference>
<comment type="catalytic activity">
    <reaction evidence="12">
        <text>2 a Fe(II)-siderophore + NADP(+) + H(+) = 2 a Fe(III)-siderophore + NADPH</text>
        <dbReference type="Rhea" id="RHEA:28795"/>
        <dbReference type="Rhea" id="RHEA-COMP:11342"/>
        <dbReference type="Rhea" id="RHEA-COMP:11344"/>
        <dbReference type="ChEBI" id="CHEBI:15378"/>
        <dbReference type="ChEBI" id="CHEBI:29033"/>
        <dbReference type="ChEBI" id="CHEBI:29034"/>
        <dbReference type="ChEBI" id="CHEBI:57783"/>
        <dbReference type="ChEBI" id="CHEBI:58349"/>
        <dbReference type="EC" id="1.16.1.9"/>
    </reaction>
</comment>
<evidence type="ECO:0000256" key="4">
    <source>
        <dbReference type="ARBA" id="ARBA00022448"/>
    </source>
</evidence>
<comment type="similarity">
    <text evidence="2">Belongs to the ferric reductase (FRE) family.</text>
</comment>
<reference evidence="16" key="1">
    <citation type="submission" date="2020-06" db="EMBL/GenBank/DDBJ databases">
        <title>A chromosome-scale genome assembly of Talaromyces rugulosus W13939.</title>
        <authorList>
            <person name="Wang B."/>
            <person name="Guo L."/>
            <person name="Ye K."/>
            <person name="Wang L."/>
        </authorList>
    </citation>
    <scope>NUCLEOTIDE SEQUENCE [LARGE SCALE GENOMIC DNA]</scope>
    <source>
        <strain evidence="16">W13939</strain>
    </source>
</reference>
<dbReference type="EC" id="1.16.1.9" evidence="3"/>
<dbReference type="SFLD" id="SFLDG01168">
    <property type="entry name" value="Ferric_reductase_subgroup_(FRE"/>
    <property type="match status" value="1"/>
</dbReference>
<dbReference type="PROSITE" id="PS51384">
    <property type="entry name" value="FAD_FR"/>
    <property type="match status" value="1"/>
</dbReference>
<evidence type="ECO:0000256" key="8">
    <source>
        <dbReference type="ARBA" id="ARBA00022989"/>
    </source>
</evidence>
<evidence type="ECO:0000259" key="14">
    <source>
        <dbReference type="PROSITE" id="PS51384"/>
    </source>
</evidence>
<name>A0A7H8QK06_TALRU</name>
<dbReference type="GO" id="GO:0005886">
    <property type="term" value="C:plasma membrane"/>
    <property type="evidence" value="ECO:0007669"/>
    <property type="project" value="UniProtKB-SubCell"/>
</dbReference>
<dbReference type="InterPro" id="IPR017927">
    <property type="entry name" value="FAD-bd_FR_type"/>
</dbReference>
<evidence type="ECO:0000256" key="12">
    <source>
        <dbReference type="ARBA" id="ARBA00048483"/>
    </source>
</evidence>
<evidence type="ECO:0000256" key="9">
    <source>
        <dbReference type="ARBA" id="ARBA00023002"/>
    </source>
</evidence>
<organism evidence="15 16">
    <name type="scientific">Talaromyces rugulosus</name>
    <name type="common">Penicillium rugulosum</name>
    <dbReference type="NCBI Taxonomy" id="121627"/>
    <lineage>
        <taxon>Eukaryota</taxon>
        <taxon>Fungi</taxon>
        <taxon>Dikarya</taxon>
        <taxon>Ascomycota</taxon>
        <taxon>Pezizomycotina</taxon>
        <taxon>Eurotiomycetes</taxon>
        <taxon>Eurotiomycetidae</taxon>
        <taxon>Eurotiales</taxon>
        <taxon>Trichocomaceae</taxon>
        <taxon>Talaromyces</taxon>
        <taxon>Talaromyces sect. Islandici</taxon>
    </lineage>
</organism>
<keyword evidence="6 13" id="KW-0812">Transmembrane</keyword>
<dbReference type="InterPro" id="IPR017938">
    <property type="entry name" value="Riboflavin_synthase-like_b-brl"/>
</dbReference>
<dbReference type="InterPro" id="IPR013112">
    <property type="entry name" value="FAD-bd_8"/>
</dbReference>
<gene>
    <name evidence="15" type="ORF">TRUGW13939_00642</name>
</gene>
<feature type="transmembrane region" description="Helical" evidence="13">
    <location>
        <begin position="94"/>
        <end position="114"/>
    </location>
</feature>
<feature type="domain" description="FAD-binding FR-type" evidence="14">
    <location>
        <begin position="275"/>
        <end position="425"/>
    </location>
</feature>
<dbReference type="CDD" id="cd06186">
    <property type="entry name" value="NOX_Duox_like_FAD_NADP"/>
    <property type="match status" value="1"/>
</dbReference>
<evidence type="ECO:0000313" key="16">
    <source>
        <dbReference type="Proteomes" id="UP000509510"/>
    </source>
</evidence>
<evidence type="ECO:0000313" key="15">
    <source>
        <dbReference type="EMBL" id="QKX53563.1"/>
    </source>
</evidence>
<dbReference type="PANTHER" id="PTHR32361:SF24">
    <property type="entry name" value="REDUCTASE, PUTATIVE (AFU_ORTHOLOGUE AFUA_3G10820)-RELATED"/>
    <property type="match status" value="1"/>
</dbReference>
<dbReference type="GO" id="GO:0006879">
    <property type="term" value="P:intracellular iron ion homeostasis"/>
    <property type="evidence" value="ECO:0007669"/>
    <property type="project" value="TreeGrafter"/>
</dbReference>
<keyword evidence="16" id="KW-1185">Reference proteome</keyword>
<dbReference type="Pfam" id="PF08022">
    <property type="entry name" value="FAD_binding_8"/>
    <property type="match status" value="1"/>
</dbReference>
<feature type="transmembrane region" description="Helical" evidence="13">
    <location>
        <begin position="24"/>
        <end position="46"/>
    </location>
</feature>
<protein>
    <recommendedName>
        <fullName evidence="3">ferric-chelate reductase (NADPH)</fullName>
        <ecNumber evidence="3">1.16.1.9</ecNumber>
    </recommendedName>
</protein>
<feature type="transmembrane region" description="Helical" evidence="13">
    <location>
        <begin position="234"/>
        <end position="251"/>
    </location>
</feature>
<dbReference type="SUPFAM" id="SSF63380">
    <property type="entry name" value="Riboflavin synthase domain-like"/>
    <property type="match status" value="1"/>
</dbReference>
<keyword evidence="11 13" id="KW-0472">Membrane</keyword>
<dbReference type="GeneID" id="55988155"/>
<evidence type="ECO:0000256" key="11">
    <source>
        <dbReference type="ARBA" id="ARBA00023136"/>
    </source>
</evidence>
<keyword evidence="10" id="KW-0406">Ion transport</keyword>
<keyword evidence="5" id="KW-1003">Cell membrane</keyword>
<evidence type="ECO:0000256" key="13">
    <source>
        <dbReference type="SAM" id="Phobius"/>
    </source>
</evidence>
<evidence type="ECO:0000256" key="5">
    <source>
        <dbReference type="ARBA" id="ARBA00022475"/>
    </source>
</evidence>
<sequence length="581" mass="65493">MATVLSIRHGGGESDPTEVINTRYAWVLLVSLAGLFTFCALFKFWFGSQKGQQSKFMARIKKHLIYAPLIRSGQTEFRLSSASVIFTIPTRLQACIIFTAVVLNIVLLVTHIAWDSAEKSLFSLVRNRAGTLATANLIPLVLLAGRHNPISSIFGISFSAVNIFHRWLGRIVVLEAVVHAAMWLASKSSTSGWSYVAEEFRSSQFIFTGLIAVISFISLGIHSPSIFRNKFYETFLHSHILLVCLALGGLWHHLEELPARRYLFAAIGIWAIQRLARFLLVIWRNCALAKTTRGIVKEIPGEAFQISVTMARPWHVQPGQYIFIYIPSIGLWTSHPFTIAWYDQNESSPTKESSDINVSEKSKENTIHLADINVPQKSKETTIHLIVKRRTGFTAALHRKIQKTEVHIANVSPLLEGPYGGKQYCLDTYGTVILFAGGVGITHQLLYARHILNGLEEGVLFGRRRIQLVWAIRNFEHIEWVRSWLECLFRLDRAKNAFHVQIFITRDYNGANDTLSLGGNLRLFSGRPDVDSILRCNVDQQVGPMAVTSCGPGTMSDQVRKACIDYQFDCNIDYFEGNYCW</sequence>
<evidence type="ECO:0000256" key="1">
    <source>
        <dbReference type="ARBA" id="ARBA00004651"/>
    </source>
</evidence>
<dbReference type="EMBL" id="CP055898">
    <property type="protein sequence ID" value="QKX53563.1"/>
    <property type="molecule type" value="Genomic_DNA"/>
</dbReference>
<dbReference type="InterPro" id="IPR013121">
    <property type="entry name" value="Fe_red_NAD-bd_6"/>
</dbReference>